<evidence type="ECO:0000313" key="1">
    <source>
        <dbReference type="EMBL" id="KAL3958653.1"/>
    </source>
</evidence>
<dbReference type="Proteomes" id="UP001638806">
    <property type="component" value="Unassembled WGS sequence"/>
</dbReference>
<keyword evidence="2" id="KW-1185">Reference proteome</keyword>
<dbReference type="EMBL" id="JBGNUJ010000006">
    <property type="protein sequence ID" value="KAL3958653.1"/>
    <property type="molecule type" value="Genomic_DNA"/>
</dbReference>
<proteinExistence type="predicted"/>
<accession>A0ACC4DRK7</accession>
<evidence type="ECO:0000313" key="2">
    <source>
        <dbReference type="Proteomes" id="UP001638806"/>
    </source>
</evidence>
<reference evidence="1" key="1">
    <citation type="submission" date="2024-12" db="EMBL/GenBank/DDBJ databases">
        <title>Comparative genomics and development of molecular markers within Purpureocillium lilacinum and among Purpureocillium species.</title>
        <authorList>
            <person name="Yeh Z.-Y."/>
            <person name="Ni N.-T."/>
            <person name="Lo P.-H."/>
            <person name="Mushyakhwo K."/>
            <person name="Lin C.-F."/>
            <person name="Nai Y.-S."/>
        </authorList>
    </citation>
    <scope>NUCLEOTIDE SEQUENCE</scope>
    <source>
        <strain evidence="1">NCHU-NPUST-175</strain>
    </source>
</reference>
<comment type="caution">
    <text evidence="1">The sequence shown here is derived from an EMBL/GenBank/DDBJ whole genome shotgun (WGS) entry which is preliminary data.</text>
</comment>
<gene>
    <name evidence="1" type="ORF">ACCO45_006815</name>
</gene>
<name>A0ACC4DRK7_PURLI</name>
<sequence>MRNSAIRMTPASQAQAASLFSKSKGSPVRPPPPSVVGSVPSILQFPFGRSLGPSLQRLNGGAPARRALGNETLEAVSLGASIPSRTWQPFSPVVQSSHLGGPVRPRFTKAGSIPLSEGGARQPASSGDSTPKAVPPVLRVRATLRLVTQLQEAPMVVTRRHALLARVPPALVLNSGQSIRRAERVYNTGYDASNDANAWEQPSRVTLERAHVRKSKEKAQ</sequence>
<protein>
    <submittedName>
        <fullName evidence="1">Uncharacterized protein</fullName>
    </submittedName>
</protein>
<organism evidence="1 2">
    <name type="scientific">Purpureocillium lilacinum</name>
    <name type="common">Paecilomyces lilacinus</name>
    <dbReference type="NCBI Taxonomy" id="33203"/>
    <lineage>
        <taxon>Eukaryota</taxon>
        <taxon>Fungi</taxon>
        <taxon>Dikarya</taxon>
        <taxon>Ascomycota</taxon>
        <taxon>Pezizomycotina</taxon>
        <taxon>Sordariomycetes</taxon>
        <taxon>Hypocreomycetidae</taxon>
        <taxon>Hypocreales</taxon>
        <taxon>Ophiocordycipitaceae</taxon>
        <taxon>Purpureocillium</taxon>
    </lineage>
</organism>